<evidence type="ECO:0000256" key="1">
    <source>
        <dbReference type="ARBA" id="ARBA00004141"/>
    </source>
</evidence>
<organism evidence="9 10">
    <name type="scientific">Ornithinicoccus hortensis</name>
    <dbReference type="NCBI Taxonomy" id="82346"/>
    <lineage>
        <taxon>Bacteria</taxon>
        <taxon>Bacillati</taxon>
        <taxon>Actinomycetota</taxon>
        <taxon>Actinomycetes</taxon>
        <taxon>Micrococcales</taxon>
        <taxon>Intrasporangiaceae</taxon>
        <taxon>Ornithinicoccus</taxon>
    </lineage>
</organism>
<comment type="caution">
    <text evidence="9">The sequence shown here is derived from an EMBL/GenBank/DDBJ whole genome shotgun (WGS) entry which is preliminary data.</text>
</comment>
<evidence type="ECO:0000256" key="5">
    <source>
        <dbReference type="ARBA" id="ARBA00022989"/>
    </source>
</evidence>
<dbReference type="GO" id="GO:0016020">
    <property type="term" value="C:membrane"/>
    <property type="evidence" value="ECO:0007669"/>
    <property type="project" value="UniProtKB-SubCell"/>
</dbReference>
<evidence type="ECO:0000256" key="6">
    <source>
        <dbReference type="ARBA" id="ARBA00023136"/>
    </source>
</evidence>
<proteinExistence type="inferred from homology"/>
<feature type="transmembrane region" description="Helical" evidence="7">
    <location>
        <begin position="334"/>
        <end position="354"/>
    </location>
</feature>
<evidence type="ECO:0000256" key="2">
    <source>
        <dbReference type="ARBA" id="ARBA00006464"/>
    </source>
</evidence>
<sequence>MSAHLRAEAGESLLGAMGGGSVADGRHAPPLFVMPDFGTRAQASGRRPVGLRRYLTRYLYAVRALDLAMVLIAIVAVQFVGLGEVNLFPTSESSPDQLRTIILGLGLAVGWMLLLQWHNTYDARVIGHGIQEYRNVVTASIWLLAAFSVAAFAYQVNGAHRYVLYAFPLATLLLLAGRWTARKWLVTQRAAGRMSDRVLLVGDYDHVQGLSTALARTPGAGYKVLGVCTDDPAVKFDEKTQVLGREADVLVQALAHRVDVIAVSSSAGLGTKGLRRLGWALEGTTIELVVAPGIMDVAGPRVVTRPIDGLPLIHVEAPRFTGPRAIVKSVLDRVGAAFGLLLLAPVFLVVALLVRMDDPGPVFFRQERVGRNGTPFQMIKFRSMAVDAEARLAELQAQNEGAGPLFKIREDPRVTRVGKYLRKYSVDELPQLVNVLLGQMSLVGPRPPLPKEVELYEQDTRRRLLVNPGMTGLWQISGRTELAWEEAVRLDLYYVENWTPLLDLMIIWRTFRVVLDSRKSGAY</sequence>
<dbReference type="NCBIfam" id="TIGR03025">
    <property type="entry name" value="EPS_sugtrans"/>
    <property type="match status" value="1"/>
</dbReference>
<protein>
    <submittedName>
        <fullName evidence="9">Undecaprenyl-phosphate galactose phosphotransferase WbaP/exopolysaccharide biosynthesis polyprenyl glycosylphosphotransferase</fullName>
    </submittedName>
</protein>
<evidence type="ECO:0000256" key="4">
    <source>
        <dbReference type="ARBA" id="ARBA00022692"/>
    </source>
</evidence>
<keyword evidence="6 7" id="KW-0472">Membrane</keyword>
<comment type="similarity">
    <text evidence="2">Belongs to the bacterial sugar transferase family.</text>
</comment>
<feature type="domain" description="Bacterial sugar transferase" evidence="8">
    <location>
        <begin position="328"/>
        <end position="515"/>
    </location>
</feature>
<dbReference type="AlphaFoldDB" id="A0A542YVB0"/>
<accession>A0A542YVB0</accession>
<evidence type="ECO:0000313" key="10">
    <source>
        <dbReference type="Proteomes" id="UP000319516"/>
    </source>
</evidence>
<dbReference type="Pfam" id="PF02397">
    <property type="entry name" value="Bac_transf"/>
    <property type="match status" value="1"/>
</dbReference>
<evidence type="ECO:0000313" key="9">
    <source>
        <dbReference type="EMBL" id="TQL52012.1"/>
    </source>
</evidence>
<dbReference type="PANTHER" id="PTHR30576:SF10">
    <property type="entry name" value="SLL5057 PROTEIN"/>
    <property type="match status" value="1"/>
</dbReference>
<dbReference type="InterPro" id="IPR017475">
    <property type="entry name" value="EPS_sugar_tfrase"/>
</dbReference>
<dbReference type="Proteomes" id="UP000319516">
    <property type="component" value="Unassembled WGS sequence"/>
</dbReference>
<dbReference type="Pfam" id="PF13727">
    <property type="entry name" value="CoA_binding_3"/>
    <property type="match status" value="1"/>
</dbReference>
<gene>
    <name evidence="9" type="ORF">FB467_3180</name>
</gene>
<keyword evidence="4 7" id="KW-0812">Transmembrane</keyword>
<dbReference type="PANTHER" id="PTHR30576">
    <property type="entry name" value="COLANIC BIOSYNTHESIS UDP-GLUCOSE LIPID CARRIER TRANSFERASE"/>
    <property type="match status" value="1"/>
</dbReference>
<feature type="transmembrane region" description="Helical" evidence="7">
    <location>
        <begin position="162"/>
        <end position="181"/>
    </location>
</feature>
<dbReference type="EMBL" id="VFOP01000001">
    <property type="protein sequence ID" value="TQL52012.1"/>
    <property type="molecule type" value="Genomic_DNA"/>
</dbReference>
<dbReference type="GO" id="GO:0016780">
    <property type="term" value="F:phosphotransferase activity, for other substituted phosphate groups"/>
    <property type="evidence" value="ECO:0007669"/>
    <property type="project" value="TreeGrafter"/>
</dbReference>
<keyword evidence="10" id="KW-1185">Reference proteome</keyword>
<dbReference type="OrthoDB" id="9808602at2"/>
<evidence type="ECO:0000259" key="8">
    <source>
        <dbReference type="Pfam" id="PF02397"/>
    </source>
</evidence>
<evidence type="ECO:0000256" key="3">
    <source>
        <dbReference type="ARBA" id="ARBA00022679"/>
    </source>
</evidence>
<reference evidence="9 10" key="1">
    <citation type="submission" date="2019-06" db="EMBL/GenBank/DDBJ databases">
        <title>Sequencing the genomes of 1000 actinobacteria strains.</title>
        <authorList>
            <person name="Klenk H.-P."/>
        </authorList>
    </citation>
    <scope>NUCLEOTIDE SEQUENCE [LARGE SCALE GENOMIC DNA]</scope>
    <source>
        <strain evidence="9 10">DSM 12335</strain>
    </source>
</reference>
<keyword evidence="5 7" id="KW-1133">Transmembrane helix</keyword>
<dbReference type="InterPro" id="IPR003362">
    <property type="entry name" value="Bact_transf"/>
</dbReference>
<feature type="transmembrane region" description="Helical" evidence="7">
    <location>
        <begin position="136"/>
        <end position="156"/>
    </location>
</feature>
<keyword evidence="3 9" id="KW-0808">Transferase</keyword>
<name>A0A542YVB0_9MICO</name>
<evidence type="ECO:0000256" key="7">
    <source>
        <dbReference type="SAM" id="Phobius"/>
    </source>
</evidence>
<comment type="subcellular location">
    <subcellularLocation>
        <location evidence="1">Membrane</location>
        <topology evidence="1">Multi-pass membrane protein</topology>
    </subcellularLocation>
</comment>
<feature type="transmembrane region" description="Helical" evidence="7">
    <location>
        <begin position="58"/>
        <end position="77"/>
    </location>
</feature>
<feature type="transmembrane region" description="Helical" evidence="7">
    <location>
        <begin position="97"/>
        <end position="115"/>
    </location>
</feature>